<reference evidence="1 2" key="1">
    <citation type="submission" date="2023-03" db="EMBL/GenBank/DDBJ databases">
        <authorList>
            <person name="Kaur S."/>
            <person name="Espinosa-Saiz D."/>
            <person name="Velazquez E."/>
            <person name="Menendez E."/>
            <person name="diCenzo G.C."/>
        </authorList>
    </citation>
    <scope>NUCLEOTIDE SEQUENCE [LARGE SCALE GENOMIC DNA]</scope>
    <source>
        <strain evidence="1 2">LMG 24692</strain>
    </source>
</reference>
<evidence type="ECO:0000313" key="2">
    <source>
        <dbReference type="Proteomes" id="UP001229355"/>
    </source>
</evidence>
<dbReference type="InterPro" id="IPR029063">
    <property type="entry name" value="SAM-dependent_MTases_sf"/>
</dbReference>
<keyword evidence="1" id="KW-0808">Transferase</keyword>
<accession>A0ABY8DQ68</accession>
<dbReference type="Proteomes" id="UP001229355">
    <property type="component" value="Chromosome 2"/>
</dbReference>
<dbReference type="Pfam" id="PF13489">
    <property type="entry name" value="Methyltransf_23"/>
    <property type="match status" value="1"/>
</dbReference>
<evidence type="ECO:0000313" key="1">
    <source>
        <dbReference type="EMBL" id="WEX91078.1"/>
    </source>
</evidence>
<dbReference type="CDD" id="cd02440">
    <property type="entry name" value="AdoMet_MTases"/>
    <property type="match status" value="1"/>
</dbReference>
<name>A0ABY8DQ68_9HYPH</name>
<dbReference type="GO" id="GO:0008168">
    <property type="term" value="F:methyltransferase activity"/>
    <property type="evidence" value="ECO:0007669"/>
    <property type="project" value="UniProtKB-KW"/>
</dbReference>
<dbReference type="Gene3D" id="3.40.50.150">
    <property type="entry name" value="Vaccinia Virus protein VP39"/>
    <property type="match status" value="1"/>
</dbReference>
<dbReference type="SUPFAM" id="SSF53335">
    <property type="entry name" value="S-adenosyl-L-methionine-dependent methyltransferases"/>
    <property type="match status" value="1"/>
</dbReference>
<protein>
    <submittedName>
        <fullName evidence="1">Class I SAM-dependent methyltransferase</fullName>
    </submittedName>
</protein>
<sequence>MPSQLSFIKHRHTAEVERMSYEQFLDGYAAKVGLPNKEILLADHRERYKFAITNRERGRSLVERLSNHGIKIKGAKVLDVGCAYGGNTIEMMHAGATAVGIDIDEKWLKLAEENARGECSPTLYLCDASTRAARSRLQPHGPFDLVIVNDVFEHIFDTAGLLENISSLMAPGGKLFFAVPNGLAPRFVLSEGHKKVFGISLLAPDYWSHFVKTPFHVYYRRWEYFAALFEKYGFNVELFDAIQDVDDAWTRRKLGQGIREITAEREKQRYEGHQALFIDRALQAYFFELRQDVKSADWTTLKRKYRTTFWEGIITKR</sequence>
<keyword evidence="2" id="KW-1185">Reference proteome</keyword>
<dbReference type="PANTHER" id="PTHR43861:SF1">
    <property type="entry name" value="TRANS-ACONITATE 2-METHYLTRANSFERASE"/>
    <property type="match status" value="1"/>
</dbReference>
<dbReference type="GO" id="GO:0032259">
    <property type="term" value="P:methylation"/>
    <property type="evidence" value="ECO:0007669"/>
    <property type="project" value="UniProtKB-KW"/>
</dbReference>
<dbReference type="PANTHER" id="PTHR43861">
    <property type="entry name" value="TRANS-ACONITATE 2-METHYLTRANSFERASE-RELATED"/>
    <property type="match status" value="1"/>
</dbReference>
<dbReference type="EMBL" id="CP120374">
    <property type="protein sequence ID" value="WEX91078.1"/>
    <property type="molecule type" value="Genomic_DNA"/>
</dbReference>
<keyword evidence="1" id="KW-0489">Methyltransferase</keyword>
<gene>
    <name evidence="1" type="ORF">PZN02_004689</name>
</gene>
<dbReference type="RefSeq" id="WP_280663043.1">
    <property type="nucleotide sequence ID" value="NZ_CP120374.1"/>
</dbReference>
<organism evidence="1 2">
    <name type="scientific">Sinorhizobium garamanticum</name>
    <dbReference type="NCBI Taxonomy" id="680247"/>
    <lineage>
        <taxon>Bacteria</taxon>
        <taxon>Pseudomonadati</taxon>
        <taxon>Pseudomonadota</taxon>
        <taxon>Alphaproteobacteria</taxon>
        <taxon>Hyphomicrobiales</taxon>
        <taxon>Rhizobiaceae</taxon>
        <taxon>Sinorhizobium/Ensifer group</taxon>
        <taxon>Sinorhizobium</taxon>
    </lineage>
</organism>
<proteinExistence type="predicted"/>